<comment type="similarity">
    <text evidence="1 5">Belongs to the bacterial ribosomal protein bL28 family.</text>
</comment>
<dbReference type="GO" id="GO:0006412">
    <property type="term" value="P:translation"/>
    <property type="evidence" value="ECO:0007669"/>
    <property type="project" value="UniProtKB-UniRule"/>
</dbReference>
<name>A0A1F7W6K6_9BACT</name>
<dbReference type="InterPro" id="IPR050096">
    <property type="entry name" value="Bacterial_rp_bL28"/>
</dbReference>
<gene>
    <name evidence="5" type="primary">rpmB</name>
    <name evidence="6" type="ORF">A2304_01745</name>
</gene>
<dbReference type="InterPro" id="IPR001383">
    <property type="entry name" value="Ribosomal_bL28_bact-type"/>
</dbReference>
<dbReference type="PANTHER" id="PTHR39080">
    <property type="entry name" value="50S RIBOSOMAL PROTEIN L28"/>
    <property type="match status" value="1"/>
</dbReference>
<evidence type="ECO:0000256" key="3">
    <source>
        <dbReference type="ARBA" id="ARBA00023274"/>
    </source>
</evidence>
<dbReference type="AlphaFoldDB" id="A0A1F7W6K6"/>
<evidence type="ECO:0000256" key="1">
    <source>
        <dbReference type="ARBA" id="ARBA00008760"/>
    </source>
</evidence>
<dbReference type="Proteomes" id="UP000176501">
    <property type="component" value="Unassembled WGS sequence"/>
</dbReference>
<dbReference type="GO" id="GO:1990904">
    <property type="term" value="C:ribonucleoprotein complex"/>
    <property type="evidence" value="ECO:0007669"/>
    <property type="project" value="UniProtKB-KW"/>
</dbReference>
<reference evidence="6 7" key="1">
    <citation type="journal article" date="2016" name="Nat. Commun.">
        <title>Thousands of microbial genomes shed light on interconnected biogeochemical processes in an aquifer system.</title>
        <authorList>
            <person name="Anantharaman K."/>
            <person name="Brown C.T."/>
            <person name="Hug L.A."/>
            <person name="Sharon I."/>
            <person name="Castelle C.J."/>
            <person name="Probst A.J."/>
            <person name="Thomas B.C."/>
            <person name="Singh A."/>
            <person name="Wilkins M.J."/>
            <person name="Karaoz U."/>
            <person name="Brodie E.L."/>
            <person name="Williams K.H."/>
            <person name="Hubbard S.S."/>
            <person name="Banfield J.F."/>
        </authorList>
    </citation>
    <scope>NUCLEOTIDE SEQUENCE [LARGE SCALE GENOMIC DNA]</scope>
</reference>
<dbReference type="GO" id="GO:0003735">
    <property type="term" value="F:structural constituent of ribosome"/>
    <property type="evidence" value="ECO:0007669"/>
    <property type="project" value="InterPro"/>
</dbReference>
<dbReference type="InterPro" id="IPR034704">
    <property type="entry name" value="Ribosomal_bL28/bL31-like_sf"/>
</dbReference>
<keyword evidence="2 5" id="KW-0689">Ribosomal protein</keyword>
<dbReference type="NCBIfam" id="TIGR00009">
    <property type="entry name" value="L28"/>
    <property type="match status" value="1"/>
</dbReference>
<proteinExistence type="inferred from homology"/>
<dbReference type="Gene3D" id="2.30.170.40">
    <property type="entry name" value="Ribosomal protein L28/L24"/>
    <property type="match status" value="1"/>
</dbReference>
<accession>A0A1F7W6K6</accession>
<protein>
    <recommendedName>
        <fullName evidence="4 5">Large ribosomal subunit protein bL28</fullName>
    </recommendedName>
</protein>
<dbReference type="InterPro" id="IPR026569">
    <property type="entry name" value="Ribosomal_bL28"/>
</dbReference>
<dbReference type="EMBL" id="MGFE01000020">
    <property type="protein sequence ID" value="OGL98400.1"/>
    <property type="molecule type" value="Genomic_DNA"/>
</dbReference>
<dbReference type="PANTHER" id="PTHR39080:SF1">
    <property type="entry name" value="LARGE RIBOSOMAL SUBUNIT PROTEIN BL28A"/>
    <property type="match status" value="1"/>
</dbReference>
<evidence type="ECO:0000313" key="7">
    <source>
        <dbReference type="Proteomes" id="UP000176501"/>
    </source>
</evidence>
<dbReference type="Pfam" id="PF00830">
    <property type="entry name" value="Ribosomal_L28"/>
    <property type="match status" value="1"/>
</dbReference>
<evidence type="ECO:0000256" key="2">
    <source>
        <dbReference type="ARBA" id="ARBA00022980"/>
    </source>
</evidence>
<dbReference type="SUPFAM" id="SSF143800">
    <property type="entry name" value="L28p-like"/>
    <property type="match status" value="1"/>
</dbReference>
<evidence type="ECO:0000256" key="4">
    <source>
        <dbReference type="ARBA" id="ARBA00035174"/>
    </source>
</evidence>
<comment type="caution">
    <text evidence="6">The sequence shown here is derived from an EMBL/GenBank/DDBJ whole genome shotgun (WGS) entry which is preliminary data.</text>
</comment>
<dbReference type="GO" id="GO:0005840">
    <property type="term" value="C:ribosome"/>
    <property type="evidence" value="ECO:0007669"/>
    <property type="project" value="UniProtKB-KW"/>
</dbReference>
<organism evidence="6 7">
    <name type="scientific">Candidatus Uhrbacteria bacterium RIFOXYB2_FULL_57_15</name>
    <dbReference type="NCBI Taxonomy" id="1802422"/>
    <lineage>
        <taxon>Bacteria</taxon>
        <taxon>Candidatus Uhriibacteriota</taxon>
    </lineage>
</organism>
<sequence>MLNICVVTGKKTTIGSKVSHSNVKTKRAVYPNVSKRRLKNPATGRTITVCISARGMRTLKKWDREGKAYDLAKLAA</sequence>
<keyword evidence="3 5" id="KW-0687">Ribonucleoprotein</keyword>
<evidence type="ECO:0000313" key="6">
    <source>
        <dbReference type="EMBL" id="OGL98400.1"/>
    </source>
</evidence>
<dbReference type="InterPro" id="IPR037147">
    <property type="entry name" value="Ribosomal_bL28_sf"/>
</dbReference>
<evidence type="ECO:0000256" key="5">
    <source>
        <dbReference type="HAMAP-Rule" id="MF_00373"/>
    </source>
</evidence>
<dbReference type="HAMAP" id="MF_00373">
    <property type="entry name" value="Ribosomal_bL28"/>
    <property type="match status" value="1"/>
</dbReference>